<name>A0A150N8S5_GEOSE</name>
<sequence>MIVGDFETFHAEFRSFSVKMQRLEQSFSCRVEGKARCPWIFSVKMHAPR</sequence>
<protein>
    <submittedName>
        <fullName evidence="1">Uncharacterized protein</fullName>
    </submittedName>
</protein>
<dbReference type="EMBL" id="LQYY01000100">
    <property type="protein sequence ID" value="KYD33095.1"/>
    <property type="molecule type" value="Genomic_DNA"/>
</dbReference>
<evidence type="ECO:0000313" key="2">
    <source>
        <dbReference type="Proteomes" id="UP000075517"/>
    </source>
</evidence>
<proteinExistence type="predicted"/>
<comment type="caution">
    <text evidence="1">The sequence shown here is derived from an EMBL/GenBank/DDBJ whole genome shotgun (WGS) entry which is preliminary data.</text>
</comment>
<dbReference type="AlphaFoldDB" id="A0A150N8S5"/>
<evidence type="ECO:0000313" key="1">
    <source>
        <dbReference type="EMBL" id="KYD33095.1"/>
    </source>
</evidence>
<reference evidence="1 2" key="1">
    <citation type="submission" date="2016-01" db="EMBL/GenBank/DDBJ databases">
        <title>Draft Genome Sequences of Seven Thermophilic Sporeformers Isolated from Foods.</title>
        <authorList>
            <person name="Berendsen E.M."/>
            <person name="Wells-Bennik M.H."/>
            <person name="Krawcyk A.O."/>
            <person name="De Jong A."/>
            <person name="Holsappel S."/>
            <person name="Eijlander R.T."/>
            <person name="Kuipers O.P."/>
        </authorList>
    </citation>
    <scope>NUCLEOTIDE SEQUENCE [LARGE SCALE GENOMIC DNA]</scope>
    <source>
        <strain evidence="1 2">B4114</strain>
    </source>
</reference>
<dbReference type="Proteomes" id="UP000075517">
    <property type="component" value="Unassembled WGS sequence"/>
</dbReference>
<accession>A0A150N8S5</accession>
<gene>
    <name evidence="1" type="ORF">B4114_3109</name>
</gene>
<organism evidence="1 2">
    <name type="scientific">Geobacillus stearothermophilus</name>
    <name type="common">Bacillus stearothermophilus</name>
    <dbReference type="NCBI Taxonomy" id="1422"/>
    <lineage>
        <taxon>Bacteria</taxon>
        <taxon>Bacillati</taxon>
        <taxon>Bacillota</taxon>
        <taxon>Bacilli</taxon>
        <taxon>Bacillales</taxon>
        <taxon>Anoxybacillaceae</taxon>
        <taxon>Geobacillus</taxon>
    </lineage>
</organism>